<evidence type="ECO:0000313" key="4">
    <source>
        <dbReference type="EMBL" id="TVT22058.1"/>
    </source>
</evidence>
<dbReference type="Gene3D" id="3.60.40.10">
    <property type="entry name" value="PPM-type phosphatase domain"/>
    <property type="match status" value="1"/>
</dbReference>
<dbReference type="GO" id="GO:0000160">
    <property type="term" value="P:phosphorelay signal transduction system"/>
    <property type="evidence" value="ECO:0007669"/>
    <property type="project" value="InterPro"/>
</dbReference>
<dbReference type="PANTHER" id="PTHR43156:SF2">
    <property type="entry name" value="STAGE II SPORULATION PROTEIN E"/>
    <property type="match status" value="1"/>
</dbReference>
<name>A0A558ACR2_9PSEU</name>
<dbReference type="RefSeq" id="WP_144638727.1">
    <property type="nucleotide sequence ID" value="NZ_CP090063.1"/>
</dbReference>
<dbReference type="InterPro" id="IPR001932">
    <property type="entry name" value="PPM-type_phosphatase-like_dom"/>
</dbReference>
<dbReference type="Proteomes" id="UP000318578">
    <property type="component" value="Unassembled WGS sequence"/>
</dbReference>
<dbReference type="AlphaFoldDB" id="A0A558ACR2"/>
<evidence type="ECO:0000256" key="2">
    <source>
        <dbReference type="PROSITE-ProRule" id="PRU00169"/>
    </source>
</evidence>
<keyword evidence="2" id="KW-0597">Phosphoprotein</keyword>
<dbReference type="SUPFAM" id="SSF52172">
    <property type="entry name" value="CheY-like"/>
    <property type="match status" value="1"/>
</dbReference>
<dbReference type="InterPro" id="IPR036457">
    <property type="entry name" value="PPM-type-like_dom_sf"/>
</dbReference>
<organism evidence="4 5">
    <name type="scientific">Amycolatopsis acidiphila</name>
    <dbReference type="NCBI Taxonomy" id="715473"/>
    <lineage>
        <taxon>Bacteria</taxon>
        <taxon>Bacillati</taxon>
        <taxon>Actinomycetota</taxon>
        <taxon>Actinomycetes</taxon>
        <taxon>Pseudonocardiales</taxon>
        <taxon>Pseudonocardiaceae</taxon>
        <taxon>Amycolatopsis</taxon>
    </lineage>
</organism>
<dbReference type="InterPro" id="IPR052016">
    <property type="entry name" value="Bact_Sigma-Reg"/>
</dbReference>
<dbReference type="PANTHER" id="PTHR43156">
    <property type="entry name" value="STAGE II SPORULATION PROTEIN E-RELATED"/>
    <property type="match status" value="1"/>
</dbReference>
<dbReference type="PROSITE" id="PS50110">
    <property type="entry name" value="RESPONSE_REGULATORY"/>
    <property type="match status" value="1"/>
</dbReference>
<proteinExistence type="predicted"/>
<dbReference type="Pfam" id="PF07228">
    <property type="entry name" value="SpoIIE"/>
    <property type="match status" value="1"/>
</dbReference>
<evidence type="ECO:0000259" key="3">
    <source>
        <dbReference type="PROSITE" id="PS50110"/>
    </source>
</evidence>
<dbReference type="InterPro" id="IPR001789">
    <property type="entry name" value="Sig_transdc_resp-reg_receiver"/>
</dbReference>
<gene>
    <name evidence="4" type="ORF">FNH06_14970</name>
</gene>
<protein>
    <submittedName>
        <fullName evidence="4">SpoIIE family protein phosphatase</fullName>
    </submittedName>
</protein>
<dbReference type="OrthoDB" id="5181538at2"/>
<dbReference type="EMBL" id="VJZA01000021">
    <property type="protein sequence ID" value="TVT22058.1"/>
    <property type="molecule type" value="Genomic_DNA"/>
</dbReference>
<dbReference type="SMART" id="SM00448">
    <property type="entry name" value="REC"/>
    <property type="match status" value="1"/>
</dbReference>
<keyword evidence="1" id="KW-0378">Hydrolase</keyword>
<comment type="caution">
    <text evidence="4">The sequence shown here is derived from an EMBL/GenBank/DDBJ whole genome shotgun (WGS) entry which is preliminary data.</text>
</comment>
<dbReference type="Pfam" id="PF00072">
    <property type="entry name" value="Response_reg"/>
    <property type="match status" value="1"/>
</dbReference>
<feature type="modified residue" description="4-aspartylphosphate" evidence="2">
    <location>
        <position position="70"/>
    </location>
</feature>
<evidence type="ECO:0000313" key="5">
    <source>
        <dbReference type="Proteomes" id="UP000318578"/>
    </source>
</evidence>
<feature type="domain" description="Response regulatory" evidence="3">
    <location>
        <begin position="21"/>
        <end position="135"/>
    </location>
</feature>
<dbReference type="GO" id="GO:0016791">
    <property type="term" value="F:phosphatase activity"/>
    <property type="evidence" value="ECO:0007669"/>
    <property type="project" value="TreeGrafter"/>
</dbReference>
<reference evidence="4 5" key="1">
    <citation type="submission" date="2019-07" db="EMBL/GenBank/DDBJ databases">
        <title>New species of Amycolatopsis and Streptomyces.</title>
        <authorList>
            <person name="Duangmal K."/>
            <person name="Teo W.F.A."/>
            <person name="Lipun K."/>
        </authorList>
    </citation>
    <scope>NUCLEOTIDE SEQUENCE [LARGE SCALE GENOMIC DNA]</scope>
    <source>
        <strain evidence="4 5">JCM 30562</strain>
    </source>
</reference>
<evidence type="ECO:0000256" key="1">
    <source>
        <dbReference type="ARBA" id="ARBA00022801"/>
    </source>
</evidence>
<accession>A0A558ACR2</accession>
<keyword evidence="5" id="KW-1185">Reference proteome</keyword>
<dbReference type="SMART" id="SM00331">
    <property type="entry name" value="PP2C_SIG"/>
    <property type="match status" value="1"/>
</dbReference>
<dbReference type="InterPro" id="IPR011006">
    <property type="entry name" value="CheY-like_superfamily"/>
</dbReference>
<sequence>MVARDAALTRAPSPERAGPTRVLLIEDDDGDALLVEELLIDVGASVELQHVRSLAEAKTVLPGAVCVLLDLGLPDTHELDGVRWLQEHRPEVAVVVLTGLADEYLGEVAVRAGAQDYLVKGQVDGQLLNRVIRYAIERLRSEEVQRELREARIYAEENTRLERGLLPSPLVSDPGLRVVSRYSPGGQRLLLGGDFFDVVEAADGWVHAVVGDVCGHGPDEAALGVSMRVAWRTMVLAARPMAEVLTTLDQVFTHERHKKALFTTLTMLSVDPTRTTARLYLAGHPPPLIITPDGVGLLEAPLRPPVGIGDREWWPSSEVSLGGRWSVLMYTDGLIEGRIGEGSTRLDVDGLVRLVESALPTGYPAPGAEEGLLDEVIDRVRALNGGDLDDDLAVLALAAGGQAR</sequence>
<dbReference type="Gene3D" id="3.40.50.2300">
    <property type="match status" value="1"/>
</dbReference>